<protein>
    <recommendedName>
        <fullName evidence="18">Glutathione S-transferase 3, mitochondrial</fullName>
        <ecNumber evidence="15">4.4.1.20</ecNumber>
    </recommendedName>
    <alternativeName>
        <fullName evidence="19">Glutathione peroxidase MGST3</fullName>
    </alternativeName>
    <alternativeName>
        <fullName evidence="20">LTC4 synthase MGST3</fullName>
    </alternativeName>
</protein>
<dbReference type="OrthoDB" id="410651at2759"/>
<keyword evidence="6" id="KW-0560">Oxidoreductase</keyword>
<evidence type="ECO:0000256" key="11">
    <source>
        <dbReference type="ARBA" id="ARBA00023239"/>
    </source>
</evidence>
<evidence type="ECO:0000256" key="6">
    <source>
        <dbReference type="ARBA" id="ARBA00023002"/>
    </source>
</evidence>
<dbReference type="GO" id="GO:0004364">
    <property type="term" value="F:glutathione transferase activity"/>
    <property type="evidence" value="ECO:0007669"/>
    <property type="project" value="TreeGrafter"/>
</dbReference>
<evidence type="ECO:0000313" key="22">
    <source>
        <dbReference type="EMBL" id="CAA2624886.1"/>
    </source>
</evidence>
<evidence type="ECO:0000256" key="2">
    <source>
        <dbReference type="ARBA" id="ARBA00022679"/>
    </source>
</evidence>
<evidence type="ECO:0000256" key="18">
    <source>
        <dbReference type="ARBA" id="ARBA00069748"/>
    </source>
</evidence>
<evidence type="ECO:0000256" key="17">
    <source>
        <dbReference type="ARBA" id="ARBA00051411"/>
    </source>
</evidence>
<keyword evidence="7" id="KW-0443">Lipid metabolism</keyword>
<evidence type="ECO:0000256" key="12">
    <source>
        <dbReference type="ARBA" id="ARBA00023288"/>
    </source>
</evidence>
<feature type="transmembrane region" description="Helical" evidence="21">
    <location>
        <begin position="71"/>
        <end position="99"/>
    </location>
</feature>
<dbReference type="SUPFAM" id="SSF161084">
    <property type="entry name" value="MAPEG domain-like"/>
    <property type="match status" value="1"/>
</dbReference>
<proteinExistence type="predicted"/>
<dbReference type="Pfam" id="PF01124">
    <property type="entry name" value="MAPEG"/>
    <property type="match status" value="1"/>
</dbReference>
<evidence type="ECO:0000256" key="14">
    <source>
        <dbReference type="ARBA" id="ARBA00037916"/>
    </source>
</evidence>
<dbReference type="InterPro" id="IPR050997">
    <property type="entry name" value="MAPEG"/>
</dbReference>
<evidence type="ECO:0000256" key="1">
    <source>
        <dbReference type="ARBA" id="ARBA00004374"/>
    </source>
</evidence>
<dbReference type="GO" id="GO:0006691">
    <property type="term" value="P:leukotriene metabolic process"/>
    <property type="evidence" value="ECO:0007669"/>
    <property type="project" value="UniProtKB-ARBA"/>
</dbReference>
<comment type="catalytic activity">
    <reaction evidence="17">
        <text>15-deoxy-Delta(12,14)-prostaglandin J2 + glutathione = 15-deoxy-Delta(12,14)-prostaglandin J2-S-(R)-glutathione</text>
        <dbReference type="Rhea" id="RHEA:75963"/>
        <dbReference type="ChEBI" id="CHEBI:57925"/>
        <dbReference type="ChEBI" id="CHEBI:85236"/>
        <dbReference type="ChEBI" id="CHEBI:194498"/>
    </reaction>
    <physiologicalReaction direction="left-to-right" evidence="17">
        <dbReference type="Rhea" id="RHEA:75964"/>
    </physiologicalReaction>
</comment>
<evidence type="ECO:0000256" key="20">
    <source>
        <dbReference type="ARBA" id="ARBA00076908"/>
    </source>
</evidence>
<gene>
    <name evidence="22" type="ORF">SI7747_08010694</name>
    <name evidence="23" type="ORF">SI8410_08011551</name>
</gene>
<keyword evidence="9 21" id="KW-0472">Membrane</keyword>
<comment type="catalytic activity">
    <reaction evidence="16">
        <text>leukotriene C4 = leukotriene A4 + glutathione</text>
        <dbReference type="Rhea" id="RHEA:17617"/>
        <dbReference type="ChEBI" id="CHEBI:57463"/>
        <dbReference type="ChEBI" id="CHEBI:57925"/>
        <dbReference type="ChEBI" id="CHEBI:57973"/>
        <dbReference type="EC" id="4.4.1.20"/>
    </reaction>
    <physiologicalReaction direction="right-to-left" evidence="16">
        <dbReference type="Rhea" id="RHEA:17619"/>
    </physiologicalReaction>
</comment>
<reference evidence="22" key="1">
    <citation type="submission" date="2019-12" db="EMBL/GenBank/DDBJ databases">
        <authorList>
            <person name="Scholz U."/>
            <person name="Mascher M."/>
            <person name="Fiebig A."/>
        </authorList>
    </citation>
    <scope>NUCLEOTIDE SEQUENCE</scope>
</reference>
<keyword evidence="3 21" id="KW-0812">Transmembrane</keyword>
<keyword evidence="11" id="KW-0456">Lyase</keyword>
<evidence type="ECO:0000256" key="13">
    <source>
        <dbReference type="ARBA" id="ARBA00037884"/>
    </source>
</evidence>
<dbReference type="Proteomes" id="UP000663760">
    <property type="component" value="Chromosome 8"/>
</dbReference>
<dbReference type="EMBL" id="LR746271">
    <property type="protein sequence ID" value="CAA7400873.1"/>
    <property type="molecule type" value="Genomic_DNA"/>
</dbReference>
<dbReference type="GO" id="GO:0005741">
    <property type="term" value="C:mitochondrial outer membrane"/>
    <property type="evidence" value="ECO:0007669"/>
    <property type="project" value="UniProtKB-SubCell"/>
</dbReference>
<evidence type="ECO:0000256" key="3">
    <source>
        <dbReference type="ARBA" id="ARBA00022692"/>
    </source>
</evidence>
<keyword evidence="10" id="KW-0564">Palmitate</keyword>
<keyword evidence="2" id="KW-0808">Transferase</keyword>
<comment type="pathway">
    <text evidence="13">Lipid metabolism; leukotriene C4 biosynthesis.</text>
</comment>
<dbReference type="PANTHER" id="PTHR10250">
    <property type="entry name" value="MICROSOMAL GLUTATHIONE S-TRANSFERASE"/>
    <property type="match status" value="1"/>
</dbReference>
<keyword evidence="12" id="KW-0449">Lipoprotein</keyword>
<feature type="transmembrane region" description="Helical" evidence="21">
    <location>
        <begin position="119"/>
        <end position="143"/>
    </location>
</feature>
<evidence type="ECO:0000256" key="5">
    <source>
        <dbReference type="ARBA" id="ARBA00022989"/>
    </source>
</evidence>
<name>A0A7I8J255_SPIIN</name>
<dbReference type="GO" id="GO:0004464">
    <property type="term" value="F:leukotriene-C4 synthase activity"/>
    <property type="evidence" value="ECO:0007669"/>
    <property type="project" value="UniProtKB-EC"/>
</dbReference>
<evidence type="ECO:0000256" key="8">
    <source>
        <dbReference type="ARBA" id="ARBA00023128"/>
    </source>
</evidence>
<dbReference type="AlphaFoldDB" id="A0A7I8J255"/>
<evidence type="ECO:0000256" key="4">
    <source>
        <dbReference type="ARBA" id="ARBA00022787"/>
    </source>
</evidence>
<dbReference type="GO" id="GO:0005635">
    <property type="term" value="C:nuclear envelope"/>
    <property type="evidence" value="ECO:0007669"/>
    <property type="project" value="TreeGrafter"/>
</dbReference>
<evidence type="ECO:0000313" key="24">
    <source>
        <dbReference type="Proteomes" id="UP000663760"/>
    </source>
</evidence>
<evidence type="ECO:0000256" key="15">
    <source>
        <dbReference type="ARBA" id="ARBA00039056"/>
    </source>
</evidence>
<comment type="pathway">
    <text evidence="14">Lipid metabolism; arachidonate metabolism.</text>
</comment>
<keyword evidence="8" id="KW-0496">Mitochondrion</keyword>
<sequence length="147" mass="16385">MAAAALPREFGYVAVVVVLYSLLNFWMAAQVIRARKRYKVSYPALYALESENKDAMLFNCIQRGHQNSLELMPLFFVTLLLGGIQHPVLAAALGALYTVSRFFYFRGYSTGIPENRNKLGGFYFLALVGLILCTASLGIRLLIRGVL</sequence>
<dbReference type="InterPro" id="IPR001129">
    <property type="entry name" value="Membr-assoc_MAPEG"/>
</dbReference>
<dbReference type="GO" id="GO:0004602">
    <property type="term" value="F:glutathione peroxidase activity"/>
    <property type="evidence" value="ECO:0007669"/>
    <property type="project" value="TreeGrafter"/>
</dbReference>
<keyword evidence="5 21" id="KW-1133">Transmembrane helix</keyword>
<dbReference type="PANTHER" id="PTHR10250:SF22">
    <property type="entry name" value="MICROSOMAL GLUTATHIONE S-TRANSFERASE"/>
    <property type="match status" value="1"/>
</dbReference>
<dbReference type="EC" id="4.4.1.20" evidence="15"/>
<dbReference type="GO" id="GO:0006629">
    <property type="term" value="P:lipid metabolic process"/>
    <property type="evidence" value="ECO:0007669"/>
    <property type="project" value="UniProtKB-KW"/>
</dbReference>
<evidence type="ECO:0000256" key="9">
    <source>
        <dbReference type="ARBA" id="ARBA00023136"/>
    </source>
</evidence>
<organism evidence="22">
    <name type="scientific">Spirodela intermedia</name>
    <name type="common">Intermediate duckweed</name>
    <dbReference type="NCBI Taxonomy" id="51605"/>
    <lineage>
        <taxon>Eukaryota</taxon>
        <taxon>Viridiplantae</taxon>
        <taxon>Streptophyta</taxon>
        <taxon>Embryophyta</taxon>
        <taxon>Tracheophyta</taxon>
        <taxon>Spermatophyta</taxon>
        <taxon>Magnoliopsida</taxon>
        <taxon>Liliopsida</taxon>
        <taxon>Araceae</taxon>
        <taxon>Lemnoideae</taxon>
        <taxon>Spirodela</taxon>
    </lineage>
</organism>
<accession>A0A7I8J255</accession>
<evidence type="ECO:0000256" key="19">
    <source>
        <dbReference type="ARBA" id="ARBA00075145"/>
    </source>
</evidence>
<evidence type="ECO:0000256" key="21">
    <source>
        <dbReference type="SAM" id="Phobius"/>
    </source>
</evidence>
<feature type="transmembrane region" description="Helical" evidence="21">
    <location>
        <begin position="12"/>
        <end position="32"/>
    </location>
</feature>
<evidence type="ECO:0000256" key="10">
    <source>
        <dbReference type="ARBA" id="ARBA00023139"/>
    </source>
</evidence>
<evidence type="ECO:0000313" key="23">
    <source>
        <dbReference type="EMBL" id="CAA7400873.1"/>
    </source>
</evidence>
<dbReference type="GO" id="GO:0005783">
    <property type="term" value="C:endoplasmic reticulum"/>
    <property type="evidence" value="ECO:0007669"/>
    <property type="project" value="TreeGrafter"/>
</dbReference>
<keyword evidence="24" id="KW-1185">Reference proteome</keyword>
<comment type="subcellular location">
    <subcellularLocation>
        <location evidence="1">Mitochondrion outer membrane</location>
        <topology evidence="1">Multi-pass membrane protein</topology>
    </subcellularLocation>
</comment>
<evidence type="ECO:0000256" key="16">
    <source>
        <dbReference type="ARBA" id="ARBA00049298"/>
    </source>
</evidence>
<evidence type="ECO:0000256" key="7">
    <source>
        <dbReference type="ARBA" id="ARBA00023098"/>
    </source>
</evidence>
<keyword evidence="4" id="KW-1000">Mitochondrion outer membrane</keyword>
<dbReference type="Gene3D" id="1.20.120.550">
    <property type="entry name" value="Membrane associated eicosanoid/glutathione metabolism-like domain"/>
    <property type="match status" value="1"/>
</dbReference>
<dbReference type="InterPro" id="IPR023352">
    <property type="entry name" value="MAPEG-like_dom_sf"/>
</dbReference>
<dbReference type="EMBL" id="LR743595">
    <property type="protein sequence ID" value="CAA2624886.1"/>
    <property type="molecule type" value="Genomic_DNA"/>
</dbReference>
<dbReference type="FunFam" id="1.20.120.550:FF:000004">
    <property type="entry name" value="Microsomal glutathione S-transferase 3"/>
    <property type="match status" value="1"/>
</dbReference>